<feature type="transmembrane region" description="Helical" evidence="1">
    <location>
        <begin position="12"/>
        <end position="37"/>
    </location>
</feature>
<keyword evidence="3" id="KW-1185">Reference proteome</keyword>
<dbReference type="PANTHER" id="PTHR34219:SF3">
    <property type="entry name" value="BLL7967 PROTEIN"/>
    <property type="match status" value="1"/>
</dbReference>
<evidence type="ECO:0000313" key="3">
    <source>
        <dbReference type="Proteomes" id="UP001499852"/>
    </source>
</evidence>
<dbReference type="Proteomes" id="UP001499852">
    <property type="component" value="Unassembled WGS sequence"/>
</dbReference>
<keyword evidence="1" id="KW-0812">Transmembrane</keyword>
<comment type="caution">
    <text evidence="2">The sequence shown here is derived from an EMBL/GenBank/DDBJ whole genome shotgun (WGS) entry which is preliminary data.</text>
</comment>
<sequence>MATPTSLRRWTILHRWTSLFCTANLLLLCVTGLLLIFHPEIDAMLGTMPEIQHEGKTMLPPGQLVDAARESRPGWAPAVYSEDEDHPGRIFVTMLPPGVEDLAKSEAVILDGFTGQVADVKLDETFSMMVLNLHANLFAGFMGELYLALVGIAFFVALISGVVIYAPFMRNLMFGMIRRERGGRLLQLDLHNLVGISTVAWCCVVCLTGIILELGKPLLMIYQSHDLAAMTAPFKDRPAPGSIVPLDQAIQTAQKAWPEHRLQFAVFPGTQLTGRHHFTLFMAAETGLAKRVPKLTLVDASSGDLTVASDAPWYIQALFVSGPLHFGDYAGTPLRIIWALFTLLTIILCISGLYLFVAKLRGRRRDITLLQEATK</sequence>
<keyword evidence="1" id="KW-1133">Transmembrane helix</keyword>
<feature type="transmembrane region" description="Helical" evidence="1">
    <location>
        <begin position="336"/>
        <end position="357"/>
    </location>
</feature>
<reference evidence="3" key="1">
    <citation type="journal article" date="2019" name="Int. J. Syst. Evol. Microbiol.">
        <title>The Global Catalogue of Microorganisms (GCM) 10K type strain sequencing project: providing services to taxonomists for standard genome sequencing and annotation.</title>
        <authorList>
            <consortium name="The Broad Institute Genomics Platform"/>
            <consortium name="The Broad Institute Genome Sequencing Center for Infectious Disease"/>
            <person name="Wu L."/>
            <person name="Ma J."/>
        </authorList>
    </citation>
    <scope>NUCLEOTIDE SEQUENCE [LARGE SCALE GENOMIC DNA]</scope>
    <source>
        <strain evidence="3">JCM 18053</strain>
    </source>
</reference>
<dbReference type="Pfam" id="PF03929">
    <property type="entry name" value="PepSY_TM"/>
    <property type="match status" value="1"/>
</dbReference>
<protein>
    <submittedName>
        <fullName evidence="2">PepSY domain-containing protein</fullName>
    </submittedName>
</protein>
<dbReference type="InterPro" id="IPR005625">
    <property type="entry name" value="PepSY-ass_TM"/>
</dbReference>
<dbReference type="PANTHER" id="PTHR34219">
    <property type="entry name" value="IRON-REGULATED INNER MEMBRANE PROTEIN-RELATED"/>
    <property type="match status" value="1"/>
</dbReference>
<evidence type="ECO:0000256" key="1">
    <source>
        <dbReference type="SAM" id="Phobius"/>
    </source>
</evidence>
<dbReference type="EMBL" id="BAABIA010000002">
    <property type="protein sequence ID" value="GAA5135732.1"/>
    <property type="molecule type" value="Genomic_DNA"/>
</dbReference>
<gene>
    <name evidence="2" type="ORF">GCM10023213_09540</name>
</gene>
<accession>A0ABP9NWE5</accession>
<dbReference type="RefSeq" id="WP_345735225.1">
    <property type="nucleotide sequence ID" value="NZ_BAABIA010000002.1"/>
</dbReference>
<name>A0ABP9NWE5_9BACT</name>
<proteinExistence type="predicted"/>
<organism evidence="2 3">
    <name type="scientific">Prosthecobacter algae</name>
    <dbReference type="NCBI Taxonomy" id="1144682"/>
    <lineage>
        <taxon>Bacteria</taxon>
        <taxon>Pseudomonadati</taxon>
        <taxon>Verrucomicrobiota</taxon>
        <taxon>Verrucomicrobiia</taxon>
        <taxon>Verrucomicrobiales</taxon>
        <taxon>Verrucomicrobiaceae</taxon>
        <taxon>Prosthecobacter</taxon>
    </lineage>
</organism>
<feature type="transmembrane region" description="Helical" evidence="1">
    <location>
        <begin position="145"/>
        <end position="169"/>
    </location>
</feature>
<feature type="transmembrane region" description="Helical" evidence="1">
    <location>
        <begin position="190"/>
        <end position="212"/>
    </location>
</feature>
<evidence type="ECO:0000313" key="2">
    <source>
        <dbReference type="EMBL" id="GAA5135732.1"/>
    </source>
</evidence>
<keyword evidence="1" id="KW-0472">Membrane</keyword>